<dbReference type="Proteomes" id="UP000638188">
    <property type="component" value="Unassembled WGS sequence"/>
</dbReference>
<evidence type="ECO:0000313" key="3">
    <source>
        <dbReference type="EMBL" id="GGD05397.1"/>
    </source>
</evidence>
<accession>A0ABQ1PVU3</accession>
<proteinExistence type="predicted"/>
<dbReference type="EMBL" id="BMFF01000005">
    <property type="protein sequence ID" value="GGD05397.1"/>
    <property type="molecule type" value="Genomic_DNA"/>
</dbReference>
<protein>
    <recommendedName>
        <fullName evidence="2">ABC-type transport auxiliary lipoprotein component domain-containing protein</fullName>
    </recommendedName>
</protein>
<gene>
    <name evidence="3" type="ORF">GCM10007418_25490</name>
</gene>
<name>A0ABQ1PVU3_9GAMM</name>
<comment type="caution">
    <text evidence="3">The sequence shown here is derived from an EMBL/GenBank/DDBJ whole genome shotgun (WGS) entry which is preliminary data.</text>
</comment>
<dbReference type="InterPro" id="IPR005586">
    <property type="entry name" value="ABC_trans_aux"/>
</dbReference>
<feature type="signal peptide" evidence="1">
    <location>
        <begin position="1"/>
        <end position="22"/>
    </location>
</feature>
<dbReference type="PROSITE" id="PS51257">
    <property type="entry name" value="PROKAR_LIPOPROTEIN"/>
    <property type="match status" value="1"/>
</dbReference>
<keyword evidence="1" id="KW-0732">Signal</keyword>
<organism evidence="3 4">
    <name type="scientific">Halopseudomonas salina</name>
    <dbReference type="NCBI Taxonomy" id="1323744"/>
    <lineage>
        <taxon>Bacteria</taxon>
        <taxon>Pseudomonadati</taxon>
        <taxon>Pseudomonadota</taxon>
        <taxon>Gammaproteobacteria</taxon>
        <taxon>Pseudomonadales</taxon>
        <taxon>Pseudomonadaceae</taxon>
        <taxon>Halopseudomonas</taxon>
    </lineage>
</organism>
<evidence type="ECO:0000259" key="2">
    <source>
        <dbReference type="Pfam" id="PF03886"/>
    </source>
</evidence>
<dbReference type="Gene3D" id="3.40.50.10610">
    <property type="entry name" value="ABC-type transport auxiliary lipoprotein component"/>
    <property type="match status" value="1"/>
</dbReference>
<dbReference type="SUPFAM" id="SSF159594">
    <property type="entry name" value="XCC0632-like"/>
    <property type="match status" value="1"/>
</dbReference>
<evidence type="ECO:0000313" key="4">
    <source>
        <dbReference type="Proteomes" id="UP000638188"/>
    </source>
</evidence>
<feature type="chain" id="PRO_5046572076" description="ABC-type transport auxiliary lipoprotein component domain-containing protein" evidence="1">
    <location>
        <begin position="23"/>
        <end position="211"/>
    </location>
</feature>
<feature type="domain" description="ABC-type transport auxiliary lipoprotein component" evidence="2">
    <location>
        <begin position="35"/>
        <end position="193"/>
    </location>
</feature>
<evidence type="ECO:0000256" key="1">
    <source>
        <dbReference type="SAM" id="SignalP"/>
    </source>
</evidence>
<keyword evidence="4" id="KW-1185">Reference proteome</keyword>
<sequence>MKQSHRKLLTGAVLSSTFWLTACTVFPEAESLKVYQLPAPGMSASANTVLPLSLRIGTPRAGSVLSSPRIVVNPRGNELQNYKGARWSDPAPALLRDHLAQAFEQSGALMAVSTDENSFSADIHMSSDLRRFQVIYADAGPFVVIELNARLIDPSSRNILASRTFIAQQPLASEAITGVVDAFKQASDALAVQLIEWTGQKLSSQLMSSGE</sequence>
<dbReference type="Pfam" id="PF03886">
    <property type="entry name" value="ABC_trans_aux"/>
    <property type="match status" value="1"/>
</dbReference>
<reference evidence="4" key="1">
    <citation type="journal article" date="2019" name="Int. J. Syst. Evol. Microbiol.">
        <title>The Global Catalogue of Microorganisms (GCM) 10K type strain sequencing project: providing services to taxonomists for standard genome sequencing and annotation.</title>
        <authorList>
            <consortium name="The Broad Institute Genomics Platform"/>
            <consortium name="The Broad Institute Genome Sequencing Center for Infectious Disease"/>
            <person name="Wu L."/>
            <person name="Ma J."/>
        </authorList>
    </citation>
    <scope>NUCLEOTIDE SEQUENCE [LARGE SCALE GENOMIC DNA]</scope>
    <source>
        <strain evidence="4">CGMCC 1.12482</strain>
    </source>
</reference>
<dbReference type="RefSeq" id="WP_150278102.1">
    <property type="nucleotide sequence ID" value="NZ_BMFF01000005.1"/>
</dbReference>